<name>A0A2P2KRV9_RHIMU</name>
<sequence>MQTQTNVVKSYTKRDKSGLESVRWNLKIILKIGNFNS</sequence>
<reference evidence="1" key="1">
    <citation type="submission" date="2018-02" db="EMBL/GenBank/DDBJ databases">
        <title>Rhizophora mucronata_Transcriptome.</title>
        <authorList>
            <person name="Meera S.P."/>
            <person name="Sreeshan A."/>
            <person name="Augustine A."/>
        </authorList>
    </citation>
    <scope>NUCLEOTIDE SEQUENCE</scope>
    <source>
        <tissue evidence="1">Leaf</tissue>
    </source>
</reference>
<proteinExistence type="predicted"/>
<dbReference type="EMBL" id="GGEC01027974">
    <property type="protein sequence ID" value="MBX08458.1"/>
    <property type="molecule type" value="Transcribed_RNA"/>
</dbReference>
<organism evidence="1">
    <name type="scientific">Rhizophora mucronata</name>
    <name type="common">Asiatic mangrove</name>
    <dbReference type="NCBI Taxonomy" id="61149"/>
    <lineage>
        <taxon>Eukaryota</taxon>
        <taxon>Viridiplantae</taxon>
        <taxon>Streptophyta</taxon>
        <taxon>Embryophyta</taxon>
        <taxon>Tracheophyta</taxon>
        <taxon>Spermatophyta</taxon>
        <taxon>Magnoliopsida</taxon>
        <taxon>eudicotyledons</taxon>
        <taxon>Gunneridae</taxon>
        <taxon>Pentapetalae</taxon>
        <taxon>rosids</taxon>
        <taxon>fabids</taxon>
        <taxon>Malpighiales</taxon>
        <taxon>Rhizophoraceae</taxon>
        <taxon>Rhizophora</taxon>
    </lineage>
</organism>
<evidence type="ECO:0000313" key="1">
    <source>
        <dbReference type="EMBL" id="MBX08458.1"/>
    </source>
</evidence>
<accession>A0A2P2KRV9</accession>
<protein>
    <submittedName>
        <fullName evidence="1">ATPase Arsenical pump-driving ATPase homolog</fullName>
    </submittedName>
</protein>
<dbReference type="AlphaFoldDB" id="A0A2P2KRV9"/>